<evidence type="ECO:0000313" key="3">
    <source>
        <dbReference type="Proteomes" id="UP000092460"/>
    </source>
</evidence>
<dbReference type="EMBL" id="JXJN01008857">
    <property type="status" value="NOT_ANNOTATED_CDS"/>
    <property type="molecule type" value="Genomic_DNA"/>
</dbReference>
<dbReference type="Proteomes" id="UP000092460">
    <property type="component" value="Unassembled WGS sequence"/>
</dbReference>
<dbReference type="AlphaFoldDB" id="A0A1B0B5T2"/>
<feature type="compositionally biased region" description="Polar residues" evidence="1">
    <location>
        <begin position="82"/>
        <end position="93"/>
    </location>
</feature>
<organism evidence="2 3">
    <name type="scientific">Glossina palpalis gambiensis</name>
    <dbReference type="NCBI Taxonomy" id="67801"/>
    <lineage>
        <taxon>Eukaryota</taxon>
        <taxon>Metazoa</taxon>
        <taxon>Ecdysozoa</taxon>
        <taxon>Arthropoda</taxon>
        <taxon>Hexapoda</taxon>
        <taxon>Insecta</taxon>
        <taxon>Pterygota</taxon>
        <taxon>Neoptera</taxon>
        <taxon>Endopterygota</taxon>
        <taxon>Diptera</taxon>
        <taxon>Brachycera</taxon>
        <taxon>Muscomorpha</taxon>
        <taxon>Hippoboscoidea</taxon>
        <taxon>Glossinidae</taxon>
        <taxon>Glossina</taxon>
    </lineage>
</organism>
<evidence type="ECO:0000313" key="2">
    <source>
        <dbReference type="EnsemblMetazoa" id="GPPI019864-PA"/>
    </source>
</evidence>
<keyword evidence="3" id="KW-1185">Reference proteome</keyword>
<protein>
    <submittedName>
        <fullName evidence="2">Uncharacterized protein</fullName>
    </submittedName>
</protein>
<reference evidence="3" key="1">
    <citation type="submission" date="2015-01" db="EMBL/GenBank/DDBJ databases">
        <authorList>
            <person name="Aksoy S."/>
            <person name="Warren W."/>
            <person name="Wilson R.K."/>
        </authorList>
    </citation>
    <scope>NUCLEOTIDE SEQUENCE [LARGE SCALE GENOMIC DNA]</scope>
    <source>
        <strain evidence="3">IAEA</strain>
    </source>
</reference>
<reference evidence="2" key="2">
    <citation type="submission" date="2020-05" db="UniProtKB">
        <authorList>
            <consortium name="EnsemblMetazoa"/>
        </authorList>
    </citation>
    <scope>IDENTIFICATION</scope>
    <source>
        <strain evidence="2">IAEA</strain>
    </source>
</reference>
<accession>A0A1B0B5T2</accession>
<sequence length="93" mass="10809">MQRTKDAHPYIGANMQCNKETFAMDKTTWREKYTNTYNDEPVKLAIPTLVRQLLYFALCNIGMRAKVPHATSWNSHDKRNTTKSQSVNETETK</sequence>
<feature type="region of interest" description="Disordered" evidence="1">
    <location>
        <begin position="69"/>
        <end position="93"/>
    </location>
</feature>
<proteinExistence type="predicted"/>
<dbReference type="EnsemblMetazoa" id="GPPI019864-RA">
    <property type="protein sequence ID" value="GPPI019864-PA"/>
    <property type="gene ID" value="GPPI019864"/>
</dbReference>
<name>A0A1B0B5T2_9MUSC</name>
<dbReference type="VEuPathDB" id="VectorBase:GPPI019864"/>
<evidence type="ECO:0000256" key="1">
    <source>
        <dbReference type="SAM" id="MobiDB-lite"/>
    </source>
</evidence>